<protein>
    <submittedName>
        <fullName evidence="3">Carotenoid 1,2-hydratase</fullName>
    </submittedName>
</protein>
<keyword evidence="1" id="KW-0732">Signal</keyword>
<dbReference type="SUPFAM" id="SSF159245">
    <property type="entry name" value="AttH-like"/>
    <property type="match status" value="1"/>
</dbReference>
<dbReference type="Pfam" id="PF17186">
    <property type="entry name" value="Lipocalin_9"/>
    <property type="match status" value="1"/>
</dbReference>
<dbReference type="InterPro" id="IPR023374">
    <property type="entry name" value="AttH-like_dom_sf"/>
</dbReference>
<evidence type="ECO:0000259" key="2">
    <source>
        <dbReference type="Pfam" id="PF07143"/>
    </source>
</evidence>
<name>N6X691_9GAMM</name>
<accession>N6X691</accession>
<feature type="domain" description="AttH" evidence="2">
    <location>
        <begin position="69"/>
        <end position="242"/>
    </location>
</feature>
<sequence length="371" mass="41586">MKASAWWLCCGLSLLVLAGCSDEASEPQSFAGLGASLDTGAQAKDFAQPRPGDRIHLPADLGPHPGHRIEWWYLTANLTTAEGEPVGLQWTQFRQALEPRSPSDVPPPPEDWPLQSVWMAHAALSTGEQHFFHERVARGDIGHASAHAQPFEVWLDDWQLRETNEGAWRLQVQGNDWAYDVSLEPRRPAVRHGEDGFSAKSASGEGSLYFSYVDLAIEGTVTIEGVRHQVSGSGWFDREWSSQFLRSDQTGWDWMALQLDSGGRIMAFRLRETGQAYTAGTWIGPNGEAQSLKSRDFSLDVLDQRETPRGPVPTNWRLIIPDHDVDIEVTTWDGNFWNEGLYPYWEGPVRVTGTHTGKGYLELTGYDERQR</sequence>
<dbReference type="OrthoDB" id="9770826at2"/>
<comment type="caution">
    <text evidence="3">The sequence shown here is derived from an EMBL/GenBank/DDBJ whole genome shotgun (WGS) entry which is preliminary data.</text>
</comment>
<dbReference type="STRING" id="626887.J057_02915"/>
<feature type="chain" id="PRO_5004127518" evidence="1">
    <location>
        <begin position="19"/>
        <end position="371"/>
    </location>
</feature>
<evidence type="ECO:0000313" key="4">
    <source>
        <dbReference type="Proteomes" id="UP000013165"/>
    </source>
</evidence>
<dbReference type="Pfam" id="PF07143">
    <property type="entry name" value="CrtC"/>
    <property type="match status" value="1"/>
</dbReference>
<organism evidence="3 4">
    <name type="scientific">Marinobacter nanhaiticus D15-8W</name>
    <dbReference type="NCBI Taxonomy" id="626887"/>
    <lineage>
        <taxon>Bacteria</taxon>
        <taxon>Pseudomonadati</taxon>
        <taxon>Pseudomonadota</taxon>
        <taxon>Gammaproteobacteria</taxon>
        <taxon>Pseudomonadales</taxon>
        <taxon>Marinobacteraceae</taxon>
        <taxon>Marinobacter</taxon>
    </lineage>
</organism>
<dbReference type="InterPro" id="IPR010791">
    <property type="entry name" value="AttH_dom"/>
</dbReference>
<proteinExistence type="predicted"/>
<dbReference type="PANTHER" id="PTHR38591">
    <property type="entry name" value="HYDROLASE"/>
    <property type="match status" value="1"/>
</dbReference>
<dbReference type="eggNOG" id="COG5621">
    <property type="taxonomic scope" value="Bacteria"/>
</dbReference>
<dbReference type="Proteomes" id="UP000013165">
    <property type="component" value="Unassembled WGS sequence"/>
</dbReference>
<dbReference type="EMBL" id="APLQ01000010">
    <property type="protein sequence ID" value="ENO16623.1"/>
    <property type="molecule type" value="Genomic_DNA"/>
</dbReference>
<dbReference type="AlphaFoldDB" id="N6X691"/>
<feature type="signal peptide" evidence="1">
    <location>
        <begin position="1"/>
        <end position="18"/>
    </location>
</feature>
<dbReference type="HOGENOM" id="CLU_040626_0_0_6"/>
<dbReference type="PANTHER" id="PTHR38591:SF1">
    <property type="entry name" value="BLL1000 PROTEIN"/>
    <property type="match status" value="1"/>
</dbReference>
<reference evidence="3 4" key="1">
    <citation type="journal article" date="2013" name="Genome Announc.">
        <title>Genome Sequence of the Polycyclic Aromatic Hydrocarbon-Degrading Bacterium Strain Marinobacter nanhaiticus D15-8WT.</title>
        <authorList>
            <person name="Cui Z."/>
            <person name="Gao W."/>
            <person name="Li Q."/>
            <person name="Xu G."/>
            <person name="Zheng L."/>
        </authorList>
    </citation>
    <scope>NUCLEOTIDE SEQUENCE [LARGE SCALE GENOMIC DNA]</scope>
    <source>
        <strain evidence="3 4">D15-8W</strain>
    </source>
</reference>
<gene>
    <name evidence="3" type="ORF">J057_02915</name>
</gene>
<keyword evidence="4" id="KW-1185">Reference proteome</keyword>
<evidence type="ECO:0000313" key="3">
    <source>
        <dbReference type="EMBL" id="ENO16623.1"/>
    </source>
</evidence>
<dbReference type="RefSeq" id="WP_004583133.1">
    <property type="nucleotide sequence ID" value="NZ_AP028878.1"/>
</dbReference>
<dbReference type="Gene3D" id="2.40.370.10">
    <property type="entry name" value="AttH-like domain"/>
    <property type="match status" value="2"/>
</dbReference>
<evidence type="ECO:0000256" key="1">
    <source>
        <dbReference type="SAM" id="SignalP"/>
    </source>
</evidence>
<dbReference type="PROSITE" id="PS51257">
    <property type="entry name" value="PROKAR_LIPOPROTEIN"/>
    <property type="match status" value="1"/>
</dbReference>
<dbReference type="PATRIC" id="fig|626887.3.peg.563"/>